<evidence type="ECO:0000256" key="6">
    <source>
        <dbReference type="ARBA" id="ARBA00023136"/>
    </source>
</evidence>
<dbReference type="AlphaFoldDB" id="M9MBT4"/>
<feature type="region of interest" description="Disordered" evidence="9">
    <location>
        <begin position="1"/>
        <end position="85"/>
    </location>
</feature>
<feature type="compositionally biased region" description="Low complexity" evidence="9">
    <location>
        <begin position="75"/>
        <end position="85"/>
    </location>
</feature>
<evidence type="ECO:0000256" key="1">
    <source>
        <dbReference type="ARBA" id="ARBA00004141"/>
    </source>
</evidence>
<evidence type="ECO:0000313" key="12">
    <source>
        <dbReference type="EMBL" id="GAC71107.1"/>
    </source>
</evidence>
<feature type="transmembrane region" description="Helical" evidence="10">
    <location>
        <begin position="163"/>
        <end position="182"/>
    </location>
</feature>
<reference evidence="13" key="1">
    <citation type="journal article" date="2013" name="Genome Announc.">
        <title>Genome sequence of the basidiomycetous yeast Pseudozyma antarctica T-34, a producer of the glycolipid biosurfactants mannosylerythritol lipids.</title>
        <authorList>
            <person name="Morita T."/>
            <person name="Koike H."/>
            <person name="Koyama Y."/>
            <person name="Hagiwara H."/>
            <person name="Ito E."/>
            <person name="Fukuoka T."/>
            <person name="Imura T."/>
            <person name="Machida M."/>
            <person name="Kitamoto D."/>
        </authorList>
    </citation>
    <scope>NUCLEOTIDE SEQUENCE [LARGE SCALE GENOMIC DNA]</scope>
    <source>
        <strain evidence="13">T-34</strain>
    </source>
</reference>
<evidence type="ECO:0000256" key="8">
    <source>
        <dbReference type="RuleBase" id="RU003346"/>
    </source>
</evidence>
<evidence type="ECO:0000256" key="9">
    <source>
        <dbReference type="SAM" id="MobiDB-lite"/>
    </source>
</evidence>
<feature type="compositionally biased region" description="Polar residues" evidence="9">
    <location>
        <begin position="61"/>
        <end position="70"/>
    </location>
</feature>
<evidence type="ECO:0000256" key="10">
    <source>
        <dbReference type="SAM" id="Phobius"/>
    </source>
</evidence>
<dbReference type="OrthoDB" id="2544694at2759"/>
<accession>M9MBT4</accession>
<dbReference type="InterPro" id="IPR003663">
    <property type="entry name" value="Sugar/inositol_transpt"/>
</dbReference>
<feature type="transmembrane region" description="Helical" evidence="10">
    <location>
        <begin position="481"/>
        <end position="501"/>
    </location>
</feature>
<dbReference type="InterPro" id="IPR036259">
    <property type="entry name" value="MFS_trans_sf"/>
</dbReference>
<keyword evidence="5 10" id="KW-1133">Transmembrane helix</keyword>
<organism evidence="12 13">
    <name type="scientific">Pseudozyma antarctica (strain T-34)</name>
    <name type="common">Yeast</name>
    <name type="synonym">Candida antarctica</name>
    <dbReference type="NCBI Taxonomy" id="1151754"/>
    <lineage>
        <taxon>Eukaryota</taxon>
        <taxon>Fungi</taxon>
        <taxon>Dikarya</taxon>
        <taxon>Basidiomycota</taxon>
        <taxon>Ustilaginomycotina</taxon>
        <taxon>Ustilaginomycetes</taxon>
        <taxon>Ustilaginales</taxon>
        <taxon>Ustilaginaceae</taxon>
        <taxon>Moesziomyces</taxon>
    </lineage>
</organism>
<dbReference type="GO" id="GO:0016020">
    <property type="term" value="C:membrane"/>
    <property type="evidence" value="ECO:0007669"/>
    <property type="project" value="UniProtKB-SubCell"/>
</dbReference>
<feature type="transmembrane region" description="Helical" evidence="10">
    <location>
        <begin position="441"/>
        <end position="461"/>
    </location>
</feature>
<dbReference type="PROSITE" id="PS00216">
    <property type="entry name" value="SUGAR_TRANSPORT_1"/>
    <property type="match status" value="1"/>
</dbReference>
<feature type="compositionally biased region" description="Basic residues" evidence="9">
    <location>
        <begin position="10"/>
        <end position="19"/>
    </location>
</feature>
<feature type="transmembrane region" description="Helical" evidence="10">
    <location>
        <begin position="189"/>
        <end position="208"/>
    </location>
</feature>
<dbReference type="InterPro" id="IPR050360">
    <property type="entry name" value="MFS_Sugar_Transporters"/>
</dbReference>
<evidence type="ECO:0000256" key="3">
    <source>
        <dbReference type="ARBA" id="ARBA00022448"/>
    </source>
</evidence>
<keyword evidence="3 8" id="KW-0813">Transport</keyword>
<dbReference type="FunFam" id="1.20.1250.20:FF:000090">
    <property type="entry name" value="MFS sugar transporter, putative"/>
    <property type="match status" value="1"/>
</dbReference>
<feature type="transmembrane region" description="Helical" evidence="10">
    <location>
        <begin position="543"/>
        <end position="562"/>
    </location>
</feature>
<dbReference type="InterPro" id="IPR020846">
    <property type="entry name" value="MFS_dom"/>
</dbReference>
<evidence type="ECO:0000259" key="11">
    <source>
        <dbReference type="PROSITE" id="PS50850"/>
    </source>
</evidence>
<dbReference type="InterPro" id="IPR005828">
    <property type="entry name" value="MFS_sugar_transport-like"/>
</dbReference>
<feature type="transmembrane region" description="Helical" evidence="10">
    <location>
        <begin position="214"/>
        <end position="237"/>
    </location>
</feature>
<feature type="transmembrane region" description="Helical" evidence="10">
    <location>
        <begin position="376"/>
        <end position="402"/>
    </location>
</feature>
<comment type="catalytic activity">
    <reaction evidence="7">
        <text>myo-inositol(out) + H(+)(out) = myo-inositol(in) + H(+)(in)</text>
        <dbReference type="Rhea" id="RHEA:60364"/>
        <dbReference type="ChEBI" id="CHEBI:15378"/>
        <dbReference type="ChEBI" id="CHEBI:17268"/>
    </reaction>
</comment>
<evidence type="ECO:0000256" key="5">
    <source>
        <dbReference type="ARBA" id="ARBA00022989"/>
    </source>
</evidence>
<dbReference type="EMBL" id="DF196767">
    <property type="protein sequence ID" value="GAC71107.1"/>
    <property type="molecule type" value="Genomic_DNA"/>
</dbReference>
<feature type="transmembrane region" description="Helical" evidence="10">
    <location>
        <begin position="513"/>
        <end position="531"/>
    </location>
</feature>
<dbReference type="SUPFAM" id="SSF103473">
    <property type="entry name" value="MFS general substrate transporter"/>
    <property type="match status" value="1"/>
</dbReference>
<gene>
    <name evidence="12" type="ORF">PANT_1c00001</name>
</gene>
<keyword evidence="4 10" id="KW-0812">Transmembrane</keyword>
<dbReference type="PRINTS" id="PR00171">
    <property type="entry name" value="SUGRTRNSPORT"/>
</dbReference>
<evidence type="ECO:0000256" key="2">
    <source>
        <dbReference type="ARBA" id="ARBA00010992"/>
    </source>
</evidence>
<dbReference type="PANTHER" id="PTHR48022:SF44">
    <property type="entry name" value="SUGAR TRANSPORTER, PUTATIVE (AFU_ORTHOLOGUE AFUA_4G14610)-RELATED"/>
    <property type="match status" value="1"/>
</dbReference>
<evidence type="ECO:0000313" key="13">
    <source>
        <dbReference type="Proteomes" id="UP000011976"/>
    </source>
</evidence>
<dbReference type="GO" id="GO:0005351">
    <property type="term" value="F:carbohydrate:proton symporter activity"/>
    <property type="evidence" value="ECO:0007669"/>
    <property type="project" value="TreeGrafter"/>
</dbReference>
<dbReference type="Gene3D" id="1.20.1250.20">
    <property type="entry name" value="MFS general substrate transporter like domains"/>
    <property type="match status" value="1"/>
</dbReference>
<feature type="domain" description="Major facilitator superfamily (MFS) profile" evidence="11">
    <location>
        <begin position="115"/>
        <end position="566"/>
    </location>
</feature>
<feature type="region of interest" description="Disordered" evidence="9">
    <location>
        <begin position="609"/>
        <end position="629"/>
    </location>
</feature>
<dbReference type="PANTHER" id="PTHR48022">
    <property type="entry name" value="PLASTIDIC GLUCOSE TRANSPORTER 4"/>
    <property type="match status" value="1"/>
</dbReference>
<protein>
    <submittedName>
        <fullName evidence="12">Predicted transporter</fullName>
    </submittedName>
</protein>
<evidence type="ECO:0000256" key="7">
    <source>
        <dbReference type="ARBA" id="ARBA00049119"/>
    </source>
</evidence>
<dbReference type="Pfam" id="PF00083">
    <property type="entry name" value="Sugar_tr"/>
    <property type="match status" value="1"/>
</dbReference>
<feature type="transmembrane region" description="Helical" evidence="10">
    <location>
        <begin position="249"/>
        <end position="267"/>
    </location>
</feature>
<dbReference type="PROSITE" id="PS50850">
    <property type="entry name" value="MFS"/>
    <property type="match status" value="1"/>
</dbReference>
<evidence type="ECO:0000256" key="4">
    <source>
        <dbReference type="ARBA" id="ARBA00022692"/>
    </source>
</evidence>
<dbReference type="PROSITE" id="PS00217">
    <property type="entry name" value="SUGAR_TRANSPORT_2"/>
    <property type="match status" value="1"/>
</dbReference>
<feature type="transmembrane region" description="Helical" evidence="10">
    <location>
        <begin position="283"/>
        <end position="301"/>
    </location>
</feature>
<comment type="similarity">
    <text evidence="2 8">Belongs to the major facilitator superfamily. Sugar transporter (TC 2.A.1.1) family.</text>
</comment>
<feature type="transmembrane region" description="Helical" evidence="10">
    <location>
        <begin position="414"/>
        <end position="434"/>
    </location>
</feature>
<dbReference type="NCBIfam" id="TIGR00879">
    <property type="entry name" value="SP"/>
    <property type="match status" value="1"/>
</dbReference>
<dbReference type="Proteomes" id="UP000011976">
    <property type="component" value="Unassembled WGS sequence"/>
</dbReference>
<keyword evidence="6 10" id="KW-0472">Membrane</keyword>
<sequence length="629" mass="68116">MANTMELHNRVRTSTHPSKHASGLDPSSKREQDPNNPARARGVGPAFHAVPSRAELHTSDNKGPSDTGTTPLPIPRSLRLPSSARLQSQRPEYAEIMGYTNAWKRLSPAQLNIAIQAFSLIAIFFEGYDQGVMGGVNASPNYVTEVDIGIADGTVTNTTKQGGIVSVYYLGCIVGCFLGGWAADRIGRINGLFFSAIFACIGGALQAATQSADFIIIARVVTGLGTGALTGITPVFISEVSAAQHRGAFLGYVFIANYLGISVAYWLDFGLSFVDGGYSAVRWRFLLAFQCLPALLLLVGIKMLPDSPRYLASVGKTEEAREVLQHIRGSYDAHVEQEFNEIAAMAQNTKPSSPIEFVKIILGMDKTHGANLGRRAWLCIWLQIMASWSGITAVTAYSPVLLRQAGYSAIKQNGLAGGLNTIGIIGTIISAQIVDKYGRRACLMAGAAGLAIVNLIAASLYEASRHDPSLADQIAPAAVTMLFLFNLIYAATWGTVAFLIPTEIFPSKMRAQGNGFGITGWAIGVGMTVLVNPIMFGSIESRTYFLFAGLNFVWIWIVYLLYPETSNRSLESIEAMFSTPSPFYWSMEKAYADNKQTLFVDEENRARWTERAEDDAASSQGKSMEKSMA</sequence>
<comment type="subcellular location">
    <subcellularLocation>
        <location evidence="1">Membrane</location>
        <topology evidence="1">Multi-pass membrane protein</topology>
    </subcellularLocation>
</comment>
<name>M9MBT4_PSEA3</name>
<proteinExistence type="inferred from homology"/>
<dbReference type="InterPro" id="IPR005829">
    <property type="entry name" value="Sugar_transporter_CS"/>
</dbReference>